<sequence length="188" mass="22149">MGVDIPLHGFNEIYTTFYKKSYLFVKSYVHDDMVAEDIVSDSLIKLWQQLKMETIDPIAPYLFSILKNRALDHLKHQSVRRDVYHKIATTLERELAIRTASLESSNPQEVFAKEIHSIIEETLKRLQPRTREIFIMSRFEHKSHKEIAKFYHISLKGVEYHIGQAVRELRMSLKDYIPLLGALFFLKL</sequence>
<dbReference type="AlphaFoldDB" id="A0A6I6K5G6"/>
<evidence type="ECO:0000256" key="2">
    <source>
        <dbReference type="ARBA" id="ARBA00023015"/>
    </source>
</evidence>
<evidence type="ECO:0000256" key="3">
    <source>
        <dbReference type="ARBA" id="ARBA00023082"/>
    </source>
</evidence>
<dbReference type="EMBL" id="CP046401">
    <property type="protein sequence ID" value="QGY47967.1"/>
    <property type="molecule type" value="Genomic_DNA"/>
</dbReference>
<dbReference type="NCBIfam" id="TIGR02937">
    <property type="entry name" value="sigma70-ECF"/>
    <property type="match status" value="1"/>
</dbReference>
<dbReference type="Gene3D" id="1.10.10.10">
    <property type="entry name" value="Winged helix-like DNA-binding domain superfamily/Winged helix DNA-binding domain"/>
    <property type="match status" value="1"/>
</dbReference>
<dbReference type="Gene3D" id="1.10.1740.10">
    <property type="match status" value="1"/>
</dbReference>
<gene>
    <name evidence="7" type="ORF">GM418_31220</name>
</gene>
<dbReference type="GO" id="GO:0016987">
    <property type="term" value="F:sigma factor activity"/>
    <property type="evidence" value="ECO:0007669"/>
    <property type="project" value="UniProtKB-KW"/>
</dbReference>
<evidence type="ECO:0000256" key="1">
    <source>
        <dbReference type="ARBA" id="ARBA00010641"/>
    </source>
</evidence>
<dbReference type="Proteomes" id="UP000428260">
    <property type="component" value="Chromosome"/>
</dbReference>
<dbReference type="PANTHER" id="PTHR43133:SF46">
    <property type="entry name" value="RNA POLYMERASE SIGMA-70 FACTOR ECF SUBFAMILY"/>
    <property type="match status" value="1"/>
</dbReference>
<dbReference type="InterPro" id="IPR036388">
    <property type="entry name" value="WH-like_DNA-bd_sf"/>
</dbReference>
<dbReference type="InterPro" id="IPR007627">
    <property type="entry name" value="RNA_pol_sigma70_r2"/>
</dbReference>
<keyword evidence="2" id="KW-0805">Transcription regulation</keyword>
<dbReference type="PANTHER" id="PTHR43133">
    <property type="entry name" value="RNA POLYMERASE ECF-TYPE SIGMA FACTO"/>
    <property type="match status" value="1"/>
</dbReference>
<dbReference type="RefSeq" id="WP_158872315.1">
    <property type="nucleotide sequence ID" value="NZ_CP046401.1"/>
</dbReference>
<reference evidence="7 8" key="1">
    <citation type="submission" date="2019-11" db="EMBL/GenBank/DDBJ databases">
        <authorList>
            <person name="Zheng R.K."/>
            <person name="Sun C.M."/>
        </authorList>
    </citation>
    <scope>NUCLEOTIDE SEQUENCE [LARGE SCALE GENOMIC DNA]</scope>
    <source>
        <strain evidence="7 8">WC007</strain>
    </source>
</reference>
<dbReference type="InterPro" id="IPR014327">
    <property type="entry name" value="RNA_pol_sigma70_bacteroid"/>
</dbReference>
<name>A0A6I6K5G6_9BACT</name>
<protein>
    <submittedName>
        <fullName evidence="7">RNA polymerase sigma-70 factor</fullName>
    </submittedName>
</protein>
<dbReference type="InterPro" id="IPR014284">
    <property type="entry name" value="RNA_pol_sigma-70_dom"/>
</dbReference>
<evidence type="ECO:0000259" key="5">
    <source>
        <dbReference type="Pfam" id="PF04542"/>
    </source>
</evidence>
<dbReference type="Pfam" id="PF08281">
    <property type="entry name" value="Sigma70_r4_2"/>
    <property type="match status" value="1"/>
</dbReference>
<dbReference type="InterPro" id="IPR013249">
    <property type="entry name" value="RNA_pol_sigma70_r4_t2"/>
</dbReference>
<evidence type="ECO:0000313" key="8">
    <source>
        <dbReference type="Proteomes" id="UP000428260"/>
    </source>
</evidence>
<comment type="similarity">
    <text evidence="1">Belongs to the sigma-70 factor family. ECF subfamily.</text>
</comment>
<dbReference type="SUPFAM" id="SSF88946">
    <property type="entry name" value="Sigma2 domain of RNA polymerase sigma factors"/>
    <property type="match status" value="1"/>
</dbReference>
<organism evidence="7 8">
    <name type="scientific">Maribellus comscasis</name>
    <dbReference type="NCBI Taxonomy" id="2681766"/>
    <lineage>
        <taxon>Bacteria</taxon>
        <taxon>Pseudomonadati</taxon>
        <taxon>Bacteroidota</taxon>
        <taxon>Bacteroidia</taxon>
        <taxon>Marinilabiliales</taxon>
        <taxon>Prolixibacteraceae</taxon>
        <taxon>Maribellus</taxon>
    </lineage>
</organism>
<evidence type="ECO:0000259" key="6">
    <source>
        <dbReference type="Pfam" id="PF08281"/>
    </source>
</evidence>
<dbReference type="InterPro" id="IPR013325">
    <property type="entry name" value="RNA_pol_sigma_r2"/>
</dbReference>
<dbReference type="InterPro" id="IPR039425">
    <property type="entry name" value="RNA_pol_sigma-70-like"/>
</dbReference>
<dbReference type="GO" id="GO:0003677">
    <property type="term" value="F:DNA binding"/>
    <property type="evidence" value="ECO:0007669"/>
    <property type="project" value="InterPro"/>
</dbReference>
<feature type="domain" description="RNA polymerase sigma-70 region 2" evidence="5">
    <location>
        <begin position="15"/>
        <end position="78"/>
    </location>
</feature>
<feature type="domain" description="RNA polymerase sigma factor 70 region 4 type 2" evidence="6">
    <location>
        <begin position="118"/>
        <end position="169"/>
    </location>
</feature>
<dbReference type="KEGG" id="mcos:GM418_31220"/>
<dbReference type="GO" id="GO:0006352">
    <property type="term" value="P:DNA-templated transcription initiation"/>
    <property type="evidence" value="ECO:0007669"/>
    <property type="project" value="InterPro"/>
</dbReference>
<evidence type="ECO:0000256" key="4">
    <source>
        <dbReference type="ARBA" id="ARBA00023163"/>
    </source>
</evidence>
<keyword evidence="3" id="KW-0731">Sigma factor</keyword>
<dbReference type="NCBIfam" id="TIGR02985">
    <property type="entry name" value="Sig70_bacteroi1"/>
    <property type="match status" value="1"/>
</dbReference>
<evidence type="ECO:0000313" key="7">
    <source>
        <dbReference type="EMBL" id="QGY47967.1"/>
    </source>
</evidence>
<dbReference type="Pfam" id="PF04542">
    <property type="entry name" value="Sigma70_r2"/>
    <property type="match status" value="1"/>
</dbReference>
<accession>A0A6I6K5G6</accession>
<keyword evidence="8" id="KW-1185">Reference proteome</keyword>
<dbReference type="SUPFAM" id="SSF88659">
    <property type="entry name" value="Sigma3 and sigma4 domains of RNA polymerase sigma factors"/>
    <property type="match status" value="1"/>
</dbReference>
<proteinExistence type="inferred from homology"/>
<keyword evidence="4" id="KW-0804">Transcription</keyword>
<dbReference type="InterPro" id="IPR013324">
    <property type="entry name" value="RNA_pol_sigma_r3/r4-like"/>
</dbReference>